<protein>
    <submittedName>
        <fullName evidence="1">Uncharacterized protein</fullName>
    </submittedName>
</protein>
<dbReference type="RefSeq" id="WP_179502066.1">
    <property type="nucleotide sequence ID" value="NZ_JACCAA010000001.1"/>
</dbReference>
<evidence type="ECO:0000313" key="2">
    <source>
        <dbReference type="Proteomes" id="UP000540656"/>
    </source>
</evidence>
<accession>A0A7Y9UQU6</accession>
<organism evidence="1 2">
    <name type="scientific">Nocardioides daedukensis</name>
    <dbReference type="NCBI Taxonomy" id="634462"/>
    <lineage>
        <taxon>Bacteria</taxon>
        <taxon>Bacillati</taxon>
        <taxon>Actinomycetota</taxon>
        <taxon>Actinomycetes</taxon>
        <taxon>Propionibacteriales</taxon>
        <taxon>Nocardioidaceae</taxon>
        <taxon>Nocardioides</taxon>
    </lineage>
</organism>
<proteinExistence type="predicted"/>
<name>A0A7Y9UQU6_9ACTN</name>
<dbReference type="AlphaFoldDB" id="A0A7Y9UQU6"/>
<keyword evidence="2" id="KW-1185">Reference proteome</keyword>
<gene>
    <name evidence="1" type="ORF">BJ980_001884</name>
</gene>
<sequence length="66" mass="7065">MFVNHCTHCDKKMLIFPSQVTGMAKVDGVVAMTYTCWCGAEQLWHEGMKNAQAPTVTATASASASA</sequence>
<dbReference type="Proteomes" id="UP000540656">
    <property type="component" value="Unassembled WGS sequence"/>
</dbReference>
<reference evidence="1 2" key="1">
    <citation type="submission" date="2020-07" db="EMBL/GenBank/DDBJ databases">
        <title>Sequencing the genomes of 1000 actinobacteria strains.</title>
        <authorList>
            <person name="Klenk H.-P."/>
        </authorList>
    </citation>
    <scope>NUCLEOTIDE SEQUENCE [LARGE SCALE GENOMIC DNA]</scope>
    <source>
        <strain evidence="1 2">DSM 23819</strain>
    </source>
</reference>
<evidence type="ECO:0000313" key="1">
    <source>
        <dbReference type="EMBL" id="NYG58961.1"/>
    </source>
</evidence>
<comment type="caution">
    <text evidence="1">The sequence shown here is derived from an EMBL/GenBank/DDBJ whole genome shotgun (WGS) entry which is preliminary data.</text>
</comment>
<dbReference type="EMBL" id="JACCAA010000001">
    <property type="protein sequence ID" value="NYG58961.1"/>
    <property type="molecule type" value="Genomic_DNA"/>
</dbReference>